<proteinExistence type="predicted"/>
<name>A0A8S5QX12_9CAUD</name>
<reference evidence="2" key="1">
    <citation type="journal article" date="2021" name="Proc. Natl. Acad. Sci. U.S.A.">
        <title>A Catalog of Tens of Thousands of Viruses from Human Metagenomes Reveals Hidden Associations with Chronic Diseases.</title>
        <authorList>
            <person name="Tisza M.J."/>
            <person name="Buck C.B."/>
        </authorList>
    </citation>
    <scope>NUCLEOTIDE SEQUENCE</scope>
    <source>
        <strain evidence="2">CtyWv1</strain>
    </source>
</reference>
<sequence length="127" mass="13327">MAIKMTNLSEKVIGVGEVTVLPGETKEVPIAFETSPILEVYKNMGLVSLSGKSTAATKAAAEKKAEEDKAKAEAEAKAAAEKKAKLDSLKDASDEDVAALVQELGINPAECKDLADVRKKVKAALSK</sequence>
<keyword evidence="1" id="KW-0175">Coiled coil</keyword>
<accession>A0A8S5QX12</accession>
<organism evidence="2">
    <name type="scientific">Myoviridae sp. ctyWv1</name>
    <dbReference type="NCBI Taxonomy" id="2826718"/>
    <lineage>
        <taxon>Viruses</taxon>
        <taxon>Duplodnaviria</taxon>
        <taxon>Heunggongvirae</taxon>
        <taxon>Uroviricota</taxon>
        <taxon>Caudoviricetes</taxon>
    </lineage>
</organism>
<protein>
    <submittedName>
        <fullName evidence="2">Uncharacterized protein</fullName>
    </submittedName>
</protein>
<dbReference type="EMBL" id="BK015755">
    <property type="protein sequence ID" value="DAE23592.1"/>
    <property type="molecule type" value="Genomic_DNA"/>
</dbReference>
<evidence type="ECO:0000313" key="2">
    <source>
        <dbReference type="EMBL" id="DAE23592.1"/>
    </source>
</evidence>
<feature type="coiled-coil region" evidence="1">
    <location>
        <begin position="55"/>
        <end position="92"/>
    </location>
</feature>
<evidence type="ECO:0000256" key="1">
    <source>
        <dbReference type="SAM" id="Coils"/>
    </source>
</evidence>